<proteinExistence type="predicted"/>
<keyword evidence="2" id="KW-1185">Reference proteome</keyword>
<organism evidence="1 2">
    <name type="scientific">Engystomops pustulosus</name>
    <name type="common">Tungara frog</name>
    <name type="synonym">Physalaemus pustulosus</name>
    <dbReference type="NCBI Taxonomy" id="76066"/>
    <lineage>
        <taxon>Eukaryota</taxon>
        <taxon>Metazoa</taxon>
        <taxon>Chordata</taxon>
        <taxon>Craniata</taxon>
        <taxon>Vertebrata</taxon>
        <taxon>Euteleostomi</taxon>
        <taxon>Amphibia</taxon>
        <taxon>Batrachia</taxon>
        <taxon>Anura</taxon>
        <taxon>Neobatrachia</taxon>
        <taxon>Hyloidea</taxon>
        <taxon>Leptodactylidae</taxon>
        <taxon>Leiuperinae</taxon>
        <taxon>Engystomops</taxon>
    </lineage>
</organism>
<evidence type="ECO:0000313" key="2">
    <source>
        <dbReference type="Proteomes" id="UP000824782"/>
    </source>
</evidence>
<dbReference type="EMBL" id="WNYA01010781">
    <property type="protein sequence ID" value="KAG8540333.1"/>
    <property type="molecule type" value="Genomic_DNA"/>
</dbReference>
<reference evidence="1" key="1">
    <citation type="thesis" date="2020" institute="ProQuest LLC" country="789 East Eisenhower Parkway, Ann Arbor, MI, USA">
        <title>Comparative Genomics and Chromosome Evolution.</title>
        <authorList>
            <person name="Mudd A.B."/>
        </authorList>
    </citation>
    <scope>NUCLEOTIDE SEQUENCE</scope>
    <source>
        <strain evidence="1">237g6f4</strain>
        <tissue evidence="1">Blood</tissue>
    </source>
</reference>
<accession>A0AAV6YW36</accession>
<sequence>MLITPLITLSRCELLMDLHVTGVYSKSPPELHSPFCNELRFGLMDLDSLYFLLNSLLKRTHPECLMETMKIVNAALDVTRVQNISS</sequence>
<gene>
    <name evidence="1" type="ORF">GDO81_019476</name>
</gene>
<dbReference type="Proteomes" id="UP000824782">
    <property type="component" value="Unassembled WGS sequence"/>
</dbReference>
<dbReference type="AlphaFoldDB" id="A0AAV6YW36"/>
<comment type="caution">
    <text evidence="1">The sequence shown here is derived from an EMBL/GenBank/DDBJ whole genome shotgun (WGS) entry which is preliminary data.</text>
</comment>
<evidence type="ECO:0000313" key="1">
    <source>
        <dbReference type="EMBL" id="KAG8540333.1"/>
    </source>
</evidence>
<name>A0AAV6YW36_ENGPU</name>
<protein>
    <submittedName>
        <fullName evidence="1">Uncharacterized protein</fullName>
    </submittedName>
</protein>